<dbReference type="PANTHER" id="PTHR43847:SF1">
    <property type="entry name" value="BLL3993 PROTEIN"/>
    <property type="match status" value="1"/>
</dbReference>
<comment type="caution">
    <text evidence="6">The sequence shown here is derived from an EMBL/GenBank/DDBJ whole genome shotgun (WGS) entry which is preliminary data.</text>
</comment>
<keyword evidence="7" id="KW-1185">Reference proteome</keyword>
<evidence type="ECO:0000256" key="1">
    <source>
        <dbReference type="ARBA" id="ARBA00004127"/>
    </source>
</evidence>
<dbReference type="Pfam" id="PF04191">
    <property type="entry name" value="PEMT"/>
    <property type="match status" value="1"/>
</dbReference>
<dbReference type="InterPro" id="IPR007318">
    <property type="entry name" value="Phopholipid_MeTrfase"/>
</dbReference>
<keyword evidence="2 5" id="KW-0812">Transmembrane</keyword>
<proteinExistence type="predicted"/>
<evidence type="ECO:0000313" key="6">
    <source>
        <dbReference type="EMBL" id="GGP01910.1"/>
    </source>
</evidence>
<reference evidence="7" key="1">
    <citation type="journal article" date="2019" name="Int. J. Syst. Evol. Microbiol.">
        <title>The Global Catalogue of Microorganisms (GCM) 10K type strain sequencing project: providing services to taxonomists for standard genome sequencing and annotation.</title>
        <authorList>
            <consortium name="The Broad Institute Genomics Platform"/>
            <consortium name="The Broad Institute Genome Sequencing Center for Infectious Disease"/>
            <person name="Wu L."/>
            <person name="Ma J."/>
        </authorList>
    </citation>
    <scope>NUCLEOTIDE SEQUENCE [LARGE SCALE GENOMIC DNA]</scope>
    <source>
        <strain evidence="7">CGMCC 1.7656</strain>
    </source>
</reference>
<dbReference type="Gene3D" id="1.20.120.1630">
    <property type="match status" value="1"/>
</dbReference>
<dbReference type="RefSeq" id="WP_188616421.1">
    <property type="nucleotide sequence ID" value="NZ_BMLV01000001.1"/>
</dbReference>
<evidence type="ECO:0000256" key="3">
    <source>
        <dbReference type="ARBA" id="ARBA00022989"/>
    </source>
</evidence>
<dbReference type="Proteomes" id="UP000620064">
    <property type="component" value="Unassembled WGS sequence"/>
</dbReference>
<evidence type="ECO:0000256" key="4">
    <source>
        <dbReference type="ARBA" id="ARBA00023136"/>
    </source>
</evidence>
<keyword evidence="3 5" id="KW-1133">Transmembrane helix</keyword>
<organism evidence="6 7">
    <name type="scientific">Cloacibacterium rupense</name>
    <dbReference type="NCBI Taxonomy" id="517423"/>
    <lineage>
        <taxon>Bacteria</taxon>
        <taxon>Pseudomonadati</taxon>
        <taxon>Bacteroidota</taxon>
        <taxon>Flavobacteriia</taxon>
        <taxon>Flavobacteriales</taxon>
        <taxon>Weeksellaceae</taxon>
    </lineage>
</organism>
<evidence type="ECO:0000256" key="5">
    <source>
        <dbReference type="SAM" id="Phobius"/>
    </source>
</evidence>
<comment type="subcellular location">
    <subcellularLocation>
        <location evidence="1">Endomembrane system</location>
        <topology evidence="1">Multi-pass membrane protein</topology>
    </subcellularLocation>
</comment>
<dbReference type="GO" id="GO:0008168">
    <property type="term" value="F:methyltransferase activity"/>
    <property type="evidence" value="ECO:0007669"/>
    <property type="project" value="UniProtKB-KW"/>
</dbReference>
<keyword evidence="6" id="KW-0808">Transferase</keyword>
<feature type="transmembrane region" description="Helical" evidence="5">
    <location>
        <begin position="29"/>
        <end position="52"/>
    </location>
</feature>
<dbReference type="GO" id="GO:0032259">
    <property type="term" value="P:methylation"/>
    <property type="evidence" value="ECO:0007669"/>
    <property type="project" value="UniProtKB-KW"/>
</dbReference>
<feature type="transmembrane region" description="Helical" evidence="5">
    <location>
        <begin position="5"/>
        <end position="23"/>
    </location>
</feature>
<dbReference type="EMBL" id="BMLV01000001">
    <property type="protein sequence ID" value="GGP01910.1"/>
    <property type="molecule type" value="Genomic_DNA"/>
</dbReference>
<sequence>MKKQIFATLLIVVQFSAIGIIIYRTNLEATFNFGNALVFLSVAIGFWALYSMSKSKFTISPIPRKKAELVNNGPYGFIRHPMYLAVLMLCLGYVIQKTDFINILTYTILSLNLLIKLHWEEKLLTEKFENYRFYQQKTKKIIPFIF</sequence>
<gene>
    <name evidence="6" type="ORF">GCM10010992_04180</name>
</gene>
<evidence type="ECO:0000256" key="2">
    <source>
        <dbReference type="ARBA" id="ARBA00022692"/>
    </source>
</evidence>
<keyword evidence="6" id="KW-0489">Methyltransferase</keyword>
<dbReference type="InterPro" id="IPR052527">
    <property type="entry name" value="Metal_cation-efflux_comp"/>
</dbReference>
<protein>
    <submittedName>
        <fullName evidence="6">Isoprenylcysteine carboxyl methyltransferase</fullName>
    </submittedName>
</protein>
<dbReference type="PANTHER" id="PTHR43847">
    <property type="entry name" value="BLL3993 PROTEIN"/>
    <property type="match status" value="1"/>
</dbReference>
<keyword evidence="4 5" id="KW-0472">Membrane</keyword>
<accession>A0ABQ2NI10</accession>
<evidence type="ECO:0000313" key="7">
    <source>
        <dbReference type="Proteomes" id="UP000620064"/>
    </source>
</evidence>
<feature type="transmembrane region" description="Helical" evidence="5">
    <location>
        <begin position="73"/>
        <end position="94"/>
    </location>
</feature>
<name>A0ABQ2NI10_9FLAO</name>